<evidence type="ECO:0000256" key="4">
    <source>
        <dbReference type="ARBA" id="ARBA00023136"/>
    </source>
</evidence>
<reference evidence="6" key="1">
    <citation type="submission" date="2020-03" db="EMBL/GenBank/DDBJ databases">
        <title>Genome of Pelagibius litoralis DSM 21314T.</title>
        <authorList>
            <person name="Wang G."/>
        </authorList>
    </citation>
    <scope>NUCLEOTIDE SEQUENCE</scope>
    <source>
        <strain evidence="6">DSM 21314</strain>
    </source>
</reference>
<keyword evidence="4" id="KW-0472">Membrane</keyword>
<accession>A0A967CBF1</accession>
<dbReference type="Proteomes" id="UP000761264">
    <property type="component" value="Unassembled WGS sequence"/>
</dbReference>
<dbReference type="InterPro" id="IPR016983">
    <property type="entry name" value="UCP031804"/>
</dbReference>
<dbReference type="GO" id="GO:0012505">
    <property type="term" value="C:endomembrane system"/>
    <property type="evidence" value="ECO:0007669"/>
    <property type="project" value="UniProtKB-SubCell"/>
</dbReference>
<dbReference type="InterPro" id="IPR010652">
    <property type="entry name" value="DUF1232"/>
</dbReference>
<evidence type="ECO:0000313" key="6">
    <source>
        <dbReference type="EMBL" id="NIA68159.1"/>
    </source>
</evidence>
<evidence type="ECO:0000259" key="5">
    <source>
        <dbReference type="Pfam" id="PF06803"/>
    </source>
</evidence>
<gene>
    <name evidence="6" type="ORF">HBA54_06105</name>
</gene>
<dbReference type="RefSeq" id="WP_167222480.1">
    <property type="nucleotide sequence ID" value="NZ_JAAQPH010000004.1"/>
</dbReference>
<proteinExistence type="predicted"/>
<protein>
    <submittedName>
        <fullName evidence="6">DUF1232 domain-containing protein</fullName>
    </submittedName>
</protein>
<keyword evidence="2" id="KW-0812">Transmembrane</keyword>
<dbReference type="Pfam" id="PF06803">
    <property type="entry name" value="DUF1232"/>
    <property type="match status" value="1"/>
</dbReference>
<evidence type="ECO:0000256" key="2">
    <source>
        <dbReference type="ARBA" id="ARBA00022692"/>
    </source>
</evidence>
<evidence type="ECO:0000256" key="3">
    <source>
        <dbReference type="ARBA" id="ARBA00022989"/>
    </source>
</evidence>
<keyword evidence="3" id="KW-1133">Transmembrane helix</keyword>
<feature type="domain" description="DUF1232" evidence="5">
    <location>
        <begin position="64"/>
        <end position="99"/>
    </location>
</feature>
<name>A0A967CBF1_9PROT</name>
<evidence type="ECO:0000256" key="1">
    <source>
        <dbReference type="ARBA" id="ARBA00004127"/>
    </source>
</evidence>
<dbReference type="EMBL" id="JAAQPH010000004">
    <property type="protein sequence ID" value="NIA68159.1"/>
    <property type="molecule type" value="Genomic_DNA"/>
</dbReference>
<dbReference type="PIRSF" id="PIRSF031804">
    <property type="entry name" value="UCP031804"/>
    <property type="match status" value="1"/>
</dbReference>
<organism evidence="6 7">
    <name type="scientific">Pelagibius litoralis</name>
    <dbReference type="NCBI Taxonomy" id="374515"/>
    <lineage>
        <taxon>Bacteria</taxon>
        <taxon>Pseudomonadati</taxon>
        <taxon>Pseudomonadota</taxon>
        <taxon>Alphaproteobacteria</taxon>
        <taxon>Rhodospirillales</taxon>
        <taxon>Rhodovibrionaceae</taxon>
        <taxon>Pelagibius</taxon>
    </lineage>
</organism>
<dbReference type="AlphaFoldDB" id="A0A967CBF1"/>
<keyword evidence="7" id="KW-1185">Reference proteome</keyword>
<comment type="caution">
    <text evidence="6">The sequence shown here is derived from an EMBL/GenBank/DDBJ whole genome shotgun (WGS) entry which is preliminary data.</text>
</comment>
<comment type="subcellular location">
    <subcellularLocation>
        <location evidence="1">Endomembrane system</location>
        <topology evidence="1">Multi-pass membrane protein</topology>
    </subcellularLocation>
</comment>
<sequence>MTDDSATTGRALVPYDAERHRRDETAVTRSFWAKMRLTVGKAPFLEEATAAYYCATDPATPSTVKAMLMAALAYFVVPSDMIPDFIAGLGFTDDATVLFATLSLVSSHIKSRHRQRAKRALRRLGLKKSIA</sequence>
<evidence type="ECO:0000313" key="7">
    <source>
        <dbReference type="Proteomes" id="UP000761264"/>
    </source>
</evidence>